<dbReference type="InterPro" id="IPR006094">
    <property type="entry name" value="Oxid_FAD_bind_N"/>
</dbReference>
<dbReference type="PANTHER" id="PTHR42973">
    <property type="entry name" value="BINDING OXIDOREDUCTASE, PUTATIVE (AFU_ORTHOLOGUE AFUA_1G17690)-RELATED"/>
    <property type="match status" value="1"/>
</dbReference>
<keyword evidence="3" id="KW-0274">FAD</keyword>
<evidence type="ECO:0000313" key="7">
    <source>
        <dbReference type="EMBL" id="PWW76988.1"/>
    </source>
</evidence>
<gene>
    <name evidence="7" type="ORF">C7212DRAFT_357422</name>
</gene>
<dbReference type="SUPFAM" id="SSF56176">
    <property type="entry name" value="FAD-binding/transporter-associated domain-like"/>
    <property type="match status" value="1"/>
</dbReference>
<comment type="caution">
    <text evidence="7">The sequence shown here is derived from an EMBL/GenBank/DDBJ whole genome shotgun (WGS) entry which is preliminary data.</text>
</comment>
<dbReference type="Pfam" id="PF01565">
    <property type="entry name" value="FAD_binding_4"/>
    <property type="match status" value="1"/>
</dbReference>
<feature type="signal peptide" evidence="5">
    <location>
        <begin position="1"/>
        <end position="24"/>
    </location>
</feature>
<dbReference type="OrthoDB" id="2151789at2759"/>
<dbReference type="InterPro" id="IPR016166">
    <property type="entry name" value="FAD-bd_PCMH"/>
</dbReference>
<dbReference type="Proteomes" id="UP000246991">
    <property type="component" value="Unassembled WGS sequence"/>
</dbReference>
<evidence type="ECO:0000256" key="4">
    <source>
        <dbReference type="ARBA" id="ARBA00023002"/>
    </source>
</evidence>
<reference evidence="7 8" key="1">
    <citation type="submission" date="2018-03" db="EMBL/GenBank/DDBJ databases">
        <title>Genomes of Pezizomycetes fungi and the evolution of truffles.</title>
        <authorList>
            <person name="Murat C."/>
            <person name="Payen T."/>
            <person name="Noel B."/>
            <person name="Kuo A."/>
            <person name="Martin F.M."/>
        </authorList>
    </citation>
    <scope>NUCLEOTIDE SEQUENCE [LARGE SCALE GENOMIC DNA]</scope>
    <source>
        <strain evidence="7">091103-1</strain>
    </source>
</reference>
<protein>
    <submittedName>
        <fullName evidence="7">FAD-binding domain-containing protein</fullName>
    </submittedName>
</protein>
<dbReference type="GO" id="GO:0071949">
    <property type="term" value="F:FAD binding"/>
    <property type="evidence" value="ECO:0007669"/>
    <property type="project" value="InterPro"/>
</dbReference>
<sequence>MFLKPPLTILFLLLWPQTFQTAGSRNPEDIVLRLSAAKTACLDPRITDLEYNYISTEPESEYLRKINLYSLPPSLQPISRKNTNGPTQRPSLLGNPAMYLLQAITAVGAPFAVRSGGHSPNPGWSNIDKGAPVELSRINEITYGPASTNVVIGTGNRLGAVYATLEVFGRTAVGARVSPVGVGGFLLGGGLSHISNEYRFGCDNVVQYEAVLANSTRTIVNANTNSRSELFWALKPAHTTVITLFTLKTIPISKIWGGVITYNATQAIAVMDAIHTYHTKHISDLKSAISVQFILSAGVVLGTLM</sequence>
<evidence type="ECO:0000256" key="1">
    <source>
        <dbReference type="ARBA" id="ARBA00005466"/>
    </source>
</evidence>
<dbReference type="EMBL" id="PYWC01000028">
    <property type="protein sequence ID" value="PWW76988.1"/>
    <property type="molecule type" value="Genomic_DNA"/>
</dbReference>
<keyword evidence="5" id="KW-0732">Signal</keyword>
<feature type="chain" id="PRO_5016393365" evidence="5">
    <location>
        <begin position="25"/>
        <end position="305"/>
    </location>
</feature>
<evidence type="ECO:0000256" key="3">
    <source>
        <dbReference type="ARBA" id="ARBA00022827"/>
    </source>
</evidence>
<evidence type="ECO:0000313" key="8">
    <source>
        <dbReference type="Proteomes" id="UP000246991"/>
    </source>
</evidence>
<dbReference type="STRING" id="42249.A0A317SRI7"/>
<dbReference type="InterPro" id="IPR036318">
    <property type="entry name" value="FAD-bd_PCMH-like_sf"/>
</dbReference>
<name>A0A317SRI7_9PEZI</name>
<dbReference type="AlphaFoldDB" id="A0A317SRI7"/>
<proteinExistence type="inferred from homology"/>
<keyword evidence="4" id="KW-0560">Oxidoreductase</keyword>
<evidence type="ECO:0000259" key="6">
    <source>
        <dbReference type="PROSITE" id="PS51387"/>
    </source>
</evidence>
<comment type="similarity">
    <text evidence="1">Belongs to the oxygen-dependent FAD-linked oxidoreductase family.</text>
</comment>
<keyword evidence="8" id="KW-1185">Reference proteome</keyword>
<feature type="domain" description="FAD-binding PCMH-type" evidence="6">
    <location>
        <begin position="85"/>
        <end position="252"/>
    </location>
</feature>
<dbReference type="InterPro" id="IPR016169">
    <property type="entry name" value="FAD-bd_PCMH_sub2"/>
</dbReference>
<evidence type="ECO:0000256" key="2">
    <source>
        <dbReference type="ARBA" id="ARBA00022630"/>
    </source>
</evidence>
<dbReference type="GO" id="GO:0016491">
    <property type="term" value="F:oxidoreductase activity"/>
    <property type="evidence" value="ECO:0007669"/>
    <property type="project" value="UniProtKB-KW"/>
</dbReference>
<evidence type="ECO:0000256" key="5">
    <source>
        <dbReference type="SAM" id="SignalP"/>
    </source>
</evidence>
<dbReference type="InterPro" id="IPR050416">
    <property type="entry name" value="FAD-linked_Oxidoreductase"/>
</dbReference>
<organism evidence="7 8">
    <name type="scientific">Tuber magnatum</name>
    <name type="common">white Piedmont truffle</name>
    <dbReference type="NCBI Taxonomy" id="42249"/>
    <lineage>
        <taxon>Eukaryota</taxon>
        <taxon>Fungi</taxon>
        <taxon>Dikarya</taxon>
        <taxon>Ascomycota</taxon>
        <taxon>Pezizomycotina</taxon>
        <taxon>Pezizomycetes</taxon>
        <taxon>Pezizales</taxon>
        <taxon>Tuberaceae</taxon>
        <taxon>Tuber</taxon>
    </lineage>
</organism>
<dbReference type="PROSITE" id="PS51387">
    <property type="entry name" value="FAD_PCMH"/>
    <property type="match status" value="1"/>
</dbReference>
<keyword evidence="2" id="KW-0285">Flavoprotein</keyword>
<accession>A0A317SRI7</accession>
<dbReference type="Gene3D" id="3.30.465.10">
    <property type="match status" value="1"/>
</dbReference>
<dbReference type="PANTHER" id="PTHR42973:SF54">
    <property type="entry name" value="FAD-BINDING PCMH-TYPE DOMAIN-CONTAINING PROTEIN"/>
    <property type="match status" value="1"/>
</dbReference>